<dbReference type="Pfam" id="PF01915">
    <property type="entry name" value="Glyco_hydro_3_C"/>
    <property type="match status" value="1"/>
</dbReference>
<keyword evidence="11 14" id="KW-0119">Carbohydrate metabolism</keyword>
<dbReference type="InterPro" id="IPR036962">
    <property type="entry name" value="Glyco_hydro_3_N_sf"/>
</dbReference>
<dbReference type="InterPro" id="IPR001764">
    <property type="entry name" value="Glyco_hydro_3_N"/>
</dbReference>
<feature type="signal peptide" evidence="15">
    <location>
        <begin position="1"/>
        <end position="26"/>
    </location>
</feature>
<dbReference type="SUPFAM" id="SSF52279">
    <property type="entry name" value="Beta-D-glucan exohydrolase, C-terminal domain"/>
    <property type="match status" value="1"/>
</dbReference>
<keyword evidence="18" id="KW-1185">Reference proteome</keyword>
<dbReference type="PANTHER" id="PTHR42715:SF5">
    <property type="entry name" value="BETA-GLUCOSIDASE M-RELATED"/>
    <property type="match status" value="1"/>
</dbReference>
<keyword evidence="6" id="KW-0964">Secreted</keyword>
<evidence type="ECO:0000256" key="10">
    <source>
        <dbReference type="ARBA" id="ARBA00023180"/>
    </source>
</evidence>
<evidence type="ECO:0000256" key="2">
    <source>
        <dbReference type="ARBA" id="ARBA00004613"/>
    </source>
</evidence>
<evidence type="ECO:0000313" key="17">
    <source>
        <dbReference type="EMBL" id="KAK3057083.1"/>
    </source>
</evidence>
<evidence type="ECO:0000256" key="7">
    <source>
        <dbReference type="ARBA" id="ARBA00022729"/>
    </source>
</evidence>
<name>A0AAJ0GGH0_9PEZI</name>
<dbReference type="AlphaFoldDB" id="A0AAJ0GGH0"/>
<evidence type="ECO:0000256" key="5">
    <source>
        <dbReference type="ARBA" id="ARBA00012744"/>
    </source>
</evidence>
<comment type="catalytic activity">
    <reaction evidence="1 14">
        <text>Hydrolysis of terminal, non-reducing beta-D-glucosyl residues with release of beta-D-glucose.</text>
        <dbReference type="EC" id="3.2.1.21"/>
    </reaction>
</comment>
<keyword evidence="10" id="KW-0325">Glycoprotein</keyword>
<dbReference type="InterPro" id="IPR026891">
    <property type="entry name" value="Fn3-like"/>
</dbReference>
<dbReference type="Gene3D" id="2.60.40.10">
    <property type="entry name" value="Immunoglobulins"/>
    <property type="match status" value="1"/>
</dbReference>
<evidence type="ECO:0000256" key="15">
    <source>
        <dbReference type="SAM" id="SignalP"/>
    </source>
</evidence>
<sequence>MRSQSLVNGVCQAIGLALFYPLLVQAQNETAVVANLEHYWSYGRSPAVYPTPQMSGNSGWEEAYQYAKDLVSQMTNDEKNNITYGYASTTNGCSGNIPAIERLGFPGLCLSDSGNGVRGTDGVNGYPSGLHIGATWSKALALSRAQFMGAEFKAKGVNVALGPVAGPLGRVARGGRNWEGFSNDPYLSGSLTHDMIVGMQESVIACVKHCVKHWITNEQETNRNPSLLDPTALHVSVSSNIDAKTIHELYMWPFQDAVKAGVGSVMCVYNQINGSYGCQNSWTQNGLLKGELGFQGFIVTDWGAQHTGLASAEAGLDMVMPSSAFWENGNLTLIVTNGSLAQSRHDDMVTRIVASWHRPDGKRYASASCCRGTCSCHVNNALPLSMPKMLSLFGYDAVARSNNTLAAAGVDGAYKWLFGLEGAQVALGLGHFIDTYLFENFLSSAPWDAVVPCIALNGSLYTGGGSGATTPAYIDAPYDAFSRQARADRTLLHWDFVDQEPSVNEASDACIVFINALASEGWDRPDLADSYSDKLVESVASQCNNTHVVFHNAGIRLVDAWIDNPNITAVIYAHLPGQESGQALVDIMYGVQSPSGRLPYTVAKKESDYGRLLSPVVPNNESQWHTQDNFTEGVYIDYRDFTARNVTPRFEFGFGLTYSEFTYSNLQTQGSSSNASTYPAGNSTSSWTAGDNTAHVEGGDPDFWTVVAHVSCSVQNTGEVAAAEVAQLYVHIPGGPARVLRGFQKALLQPGESATISFDLTRRDLSEYDDALGTWVLQGGRYDVFVGKSVLDIQLQGSISV</sequence>
<dbReference type="EMBL" id="JAWDJX010000004">
    <property type="protein sequence ID" value="KAK3057083.1"/>
    <property type="molecule type" value="Genomic_DNA"/>
</dbReference>
<dbReference type="GO" id="GO:0005576">
    <property type="term" value="C:extracellular region"/>
    <property type="evidence" value="ECO:0007669"/>
    <property type="project" value="UniProtKB-SubCell"/>
</dbReference>
<dbReference type="GO" id="GO:0030245">
    <property type="term" value="P:cellulose catabolic process"/>
    <property type="evidence" value="ECO:0007669"/>
    <property type="project" value="UniProtKB-KW"/>
</dbReference>
<reference evidence="17" key="1">
    <citation type="submission" date="2023-04" db="EMBL/GenBank/DDBJ databases">
        <title>Black Yeasts Isolated from many extreme environments.</title>
        <authorList>
            <person name="Coleine C."/>
            <person name="Stajich J.E."/>
            <person name="Selbmann L."/>
        </authorList>
    </citation>
    <scope>NUCLEOTIDE SEQUENCE</scope>
    <source>
        <strain evidence="17">CCFEE 5312</strain>
    </source>
</reference>
<dbReference type="InterPro" id="IPR002772">
    <property type="entry name" value="Glyco_hydro_3_C"/>
</dbReference>
<evidence type="ECO:0000313" key="18">
    <source>
        <dbReference type="Proteomes" id="UP001271007"/>
    </source>
</evidence>
<evidence type="ECO:0000256" key="1">
    <source>
        <dbReference type="ARBA" id="ARBA00000448"/>
    </source>
</evidence>
<gene>
    <name evidence="17" type="ORF">LTR09_002121</name>
</gene>
<dbReference type="EC" id="3.2.1.21" evidence="5 14"/>
<dbReference type="InterPro" id="IPR013783">
    <property type="entry name" value="Ig-like_fold"/>
</dbReference>
<dbReference type="PROSITE" id="PS00775">
    <property type="entry name" value="GLYCOSYL_HYDROL_F3"/>
    <property type="match status" value="1"/>
</dbReference>
<keyword evidence="13 14" id="KW-0624">Polysaccharide degradation</keyword>
<comment type="similarity">
    <text evidence="4 14">Belongs to the glycosyl hydrolase 3 family.</text>
</comment>
<organism evidence="17 18">
    <name type="scientific">Extremus antarcticus</name>
    <dbReference type="NCBI Taxonomy" id="702011"/>
    <lineage>
        <taxon>Eukaryota</taxon>
        <taxon>Fungi</taxon>
        <taxon>Dikarya</taxon>
        <taxon>Ascomycota</taxon>
        <taxon>Pezizomycotina</taxon>
        <taxon>Dothideomycetes</taxon>
        <taxon>Dothideomycetidae</taxon>
        <taxon>Mycosphaerellales</taxon>
        <taxon>Extremaceae</taxon>
        <taxon>Extremus</taxon>
    </lineage>
</organism>
<dbReference type="PRINTS" id="PR00133">
    <property type="entry name" value="GLHYDRLASE3"/>
</dbReference>
<evidence type="ECO:0000256" key="3">
    <source>
        <dbReference type="ARBA" id="ARBA00004987"/>
    </source>
</evidence>
<comment type="subcellular location">
    <subcellularLocation>
        <location evidence="2">Secreted</location>
    </subcellularLocation>
</comment>
<feature type="chain" id="PRO_5042611116" description="beta-glucosidase" evidence="15">
    <location>
        <begin position="27"/>
        <end position="801"/>
    </location>
</feature>
<evidence type="ECO:0000256" key="14">
    <source>
        <dbReference type="RuleBase" id="RU361161"/>
    </source>
</evidence>
<protein>
    <recommendedName>
        <fullName evidence="5 14">beta-glucosidase</fullName>
        <ecNumber evidence="5 14">3.2.1.21</ecNumber>
    </recommendedName>
</protein>
<dbReference type="Pfam" id="PF14310">
    <property type="entry name" value="Fn3-like"/>
    <property type="match status" value="1"/>
</dbReference>
<evidence type="ECO:0000256" key="12">
    <source>
        <dbReference type="ARBA" id="ARBA00023295"/>
    </source>
</evidence>
<dbReference type="SMART" id="SM01217">
    <property type="entry name" value="Fn3_like"/>
    <property type="match status" value="1"/>
</dbReference>
<dbReference type="Proteomes" id="UP001271007">
    <property type="component" value="Unassembled WGS sequence"/>
</dbReference>
<dbReference type="InterPro" id="IPR050288">
    <property type="entry name" value="Cellulose_deg_GH3"/>
</dbReference>
<dbReference type="InterPro" id="IPR017853">
    <property type="entry name" value="GH"/>
</dbReference>
<comment type="caution">
    <text evidence="17">The sequence shown here is derived from an EMBL/GenBank/DDBJ whole genome shotgun (WGS) entry which is preliminary data.</text>
</comment>
<comment type="pathway">
    <text evidence="3 14">Glycan metabolism; cellulose degradation.</text>
</comment>
<evidence type="ECO:0000256" key="9">
    <source>
        <dbReference type="ARBA" id="ARBA00023001"/>
    </source>
</evidence>
<dbReference type="Pfam" id="PF00933">
    <property type="entry name" value="Glyco_hydro_3"/>
    <property type="match status" value="1"/>
</dbReference>
<evidence type="ECO:0000256" key="4">
    <source>
        <dbReference type="ARBA" id="ARBA00005336"/>
    </source>
</evidence>
<evidence type="ECO:0000256" key="8">
    <source>
        <dbReference type="ARBA" id="ARBA00022801"/>
    </source>
</evidence>
<keyword evidence="9" id="KW-0136">Cellulose degradation</keyword>
<feature type="domain" description="Fibronectin type III-like" evidence="16">
    <location>
        <begin position="724"/>
        <end position="790"/>
    </location>
</feature>
<keyword evidence="12 14" id="KW-0326">Glycosidase</keyword>
<proteinExistence type="inferred from homology"/>
<dbReference type="Gene3D" id="3.20.20.300">
    <property type="entry name" value="Glycoside hydrolase, family 3, N-terminal domain"/>
    <property type="match status" value="1"/>
</dbReference>
<dbReference type="Gene3D" id="3.40.50.1700">
    <property type="entry name" value="Glycoside hydrolase family 3 C-terminal domain"/>
    <property type="match status" value="1"/>
</dbReference>
<evidence type="ECO:0000256" key="13">
    <source>
        <dbReference type="ARBA" id="ARBA00023326"/>
    </source>
</evidence>
<evidence type="ECO:0000256" key="6">
    <source>
        <dbReference type="ARBA" id="ARBA00022525"/>
    </source>
</evidence>
<accession>A0AAJ0GGH0</accession>
<keyword evidence="7 15" id="KW-0732">Signal</keyword>
<dbReference type="GO" id="GO:0008422">
    <property type="term" value="F:beta-glucosidase activity"/>
    <property type="evidence" value="ECO:0007669"/>
    <property type="project" value="UniProtKB-EC"/>
</dbReference>
<dbReference type="FunFam" id="3.20.20.300:FF:000002">
    <property type="entry name" value="Probable beta-glucosidase"/>
    <property type="match status" value="1"/>
</dbReference>
<keyword evidence="8 14" id="KW-0378">Hydrolase</keyword>
<evidence type="ECO:0000259" key="16">
    <source>
        <dbReference type="SMART" id="SM01217"/>
    </source>
</evidence>
<dbReference type="InterPro" id="IPR019800">
    <property type="entry name" value="Glyco_hydro_3_AS"/>
</dbReference>
<dbReference type="InterPro" id="IPR036881">
    <property type="entry name" value="Glyco_hydro_3_C_sf"/>
</dbReference>
<evidence type="ECO:0000256" key="11">
    <source>
        <dbReference type="ARBA" id="ARBA00023277"/>
    </source>
</evidence>
<dbReference type="SUPFAM" id="SSF51445">
    <property type="entry name" value="(Trans)glycosidases"/>
    <property type="match status" value="1"/>
</dbReference>
<dbReference type="PANTHER" id="PTHR42715">
    <property type="entry name" value="BETA-GLUCOSIDASE"/>
    <property type="match status" value="1"/>
</dbReference>